<dbReference type="SMART" id="SM00260">
    <property type="entry name" value="CheW"/>
    <property type="match status" value="1"/>
</dbReference>
<proteinExistence type="predicted"/>
<organism evidence="2 3">
    <name type="scientific">Acanthopleuribacter pedis</name>
    <dbReference type="NCBI Taxonomy" id="442870"/>
    <lineage>
        <taxon>Bacteria</taxon>
        <taxon>Pseudomonadati</taxon>
        <taxon>Acidobacteriota</taxon>
        <taxon>Holophagae</taxon>
        <taxon>Acanthopleuribacterales</taxon>
        <taxon>Acanthopleuribacteraceae</taxon>
        <taxon>Acanthopleuribacter</taxon>
    </lineage>
</organism>
<dbReference type="EMBL" id="JAFREP010000033">
    <property type="protein sequence ID" value="MBO1322239.1"/>
    <property type="molecule type" value="Genomic_DNA"/>
</dbReference>
<reference evidence="2" key="1">
    <citation type="submission" date="2021-03" db="EMBL/GenBank/DDBJ databases">
        <authorList>
            <person name="Wang G."/>
        </authorList>
    </citation>
    <scope>NUCLEOTIDE SEQUENCE</scope>
    <source>
        <strain evidence="2">KCTC 12899</strain>
    </source>
</reference>
<keyword evidence="3" id="KW-1185">Reference proteome</keyword>
<dbReference type="GO" id="GO:0006935">
    <property type="term" value="P:chemotaxis"/>
    <property type="evidence" value="ECO:0007669"/>
    <property type="project" value="InterPro"/>
</dbReference>
<protein>
    <submittedName>
        <fullName evidence="2">Purine-binding chemotaxis protein CheW</fullName>
    </submittedName>
</protein>
<dbReference type="RefSeq" id="WP_207862211.1">
    <property type="nucleotide sequence ID" value="NZ_JAFREP010000033.1"/>
</dbReference>
<evidence type="ECO:0000313" key="3">
    <source>
        <dbReference type="Proteomes" id="UP000664417"/>
    </source>
</evidence>
<dbReference type="Pfam" id="PF01584">
    <property type="entry name" value="CheW"/>
    <property type="match status" value="1"/>
</dbReference>
<evidence type="ECO:0000259" key="1">
    <source>
        <dbReference type="PROSITE" id="PS50851"/>
    </source>
</evidence>
<evidence type="ECO:0000313" key="2">
    <source>
        <dbReference type="EMBL" id="MBO1322239.1"/>
    </source>
</evidence>
<accession>A0A8J7QDN7</accession>
<dbReference type="SUPFAM" id="SSF50341">
    <property type="entry name" value="CheW-like"/>
    <property type="match status" value="1"/>
</dbReference>
<dbReference type="GO" id="GO:0007165">
    <property type="term" value="P:signal transduction"/>
    <property type="evidence" value="ECO:0007669"/>
    <property type="project" value="InterPro"/>
</dbReference>
<dbReference type="PANTHER" id="PTHR22617:SF23">
    <property type="entry name" value="CHEMOTAXIS PROTEIN CHEW"/>
    <property type="match status" value="1"/>
</dbReference>
<dbReference type="InterPro" id="IPR039315">
    <property type="entry name" value="CheW"/>
</dbReference>
<dbReference type="Gene3D" id="2.30.30.40">
    <property type="entry name" value="SH3 Domains"/>
    <property type="match status" value="1"/>
</dbReference>
<dbReference type="Proteomes" id="UP000664417">
    <property type="component" value="Unassembled WGS sequence"/>
</dbReference>
<dbReference type="InterPro" id="IPR002545">
    <property type="entry name" value="CheW-lke_dom"/>
</dbReference>
<dbReference type="AlphaFoldDB" id="A0A8J7QDN7"/>
<feature type="domain" description="CheW-like" evidence="1">
    <location>
        <begin position="2"/>
        <end position="157"/>
    </location>
</feature>
<dbReference type="Gene3D" id="2.40.50.180">
    <property type="entry name" value="CheA-289, Domain 4"/>
    <property type="match status" value="1"/>
</dbReference>
<sequence>MEKQFMTFSIDDGMYGVNILGIKEINYSQRFTSVPLSAEHLVGLLNLRGQIVTVLDMSVPLGYKQREIHDESSLLIMKTTMELSHVARKHGIQTHKDTVGFIVDRIGDVISCEEKEIEPVPAHMDAEVSKYLEGVVKRDDALVGIVAVPELLKFAGV</sequence>
<comment type="caution">
    <text evidence="2">The sequence shown here is derived from an EMBL/GenBank/DDBJ whole genome shotgun (WGS) entry which is preliminary data.</text>
</comment>
<dbReference type="InterPro" id="IPR036061">
    <property type="entry name" value="CheW-like_dom_sf"/>
</dbReference>
<dbReference type="PANTHER" id="PTHR22617">
    <property type="entry name" value="CHEMOTAXIS SENSOR HISTIDINE KINASE-RELATED"/>
    <property type="match status" value="1"/>
</dbReference>
<name>A0A8J7QDN7_9BACT</name>
<gene>
    <name evidence="2" type="ORF">J3U88_27440</name>
</gene>
<dbReference type="PROSITE" id="PS50851">
    <property type="entry name" value="CHEW"/>
    <property type="match status" value="1"/>
</dbReference>
<dbReference type="GO" id="GO:0005829">
    <property type="term" value="C:cytosol"/>
    <property type="evidence" value="ECO:0007669"/>
    <property type="project" value="TreeGrafter"/>
</dbReference>